<evidence type="ECO:0000313" key="2">
    <source>
        <dbReference type="Proteomes" id="UP000741360"/>
    </source>
</evidence>
<organism evidence="1 2">
    <name type="scientific">Tectimicrobiota bacterium</name>
    <dbReference type="NCBI Taxonomy" id="2528274"/>
    <lineage>
        <taxon>Bacteria</taxon>
        <taxon>Pseudomonadati</taxon>
        <taxon>Nitrospinota/Tectimicrobiota group</taxon>
        <taxon>Candidatus Tectimicrobiota</taxon>
    </lineage>
</organism>
<name>A0A932GQL3_UNCTE</name>
<proteinExistence type="predicted"/>
<dbReference type="Proteomes" id="UP000741360">
    <property type="component" value="Unassembled WGS sequence"/>
</dbReference>
<sequence>MARPRKTKRASRRLRELIEEAIVDCYTEDEEHGGFLVMFQEHIACPFKALVVGEEVEVRDLDWDGSPQGIVAICRRKGRTYRVNATALDWSARPPVGAEWFDAYRAWLKGNW</sequence>
<evidence type="ECO:0000313" key="1">
    <source>
        <dbReference type="EMBL" id="MBI3015170.1"/>
    </source>
</evidence>
<gene>
    <name evidence="1" type="ORF">HYY65_08965</name>
</gene>
<protein>
    <submittedName>
        <fullName evidence="1">Uncharacterized protein</fullName>
    </submittedName>
</protein>
<dbReference type="AlphaFoldDB" id="A0A932GQL3"/>
<comment type="caution">
    <text evidence="1">The sequence shown here is derived from an EMBL/GenBank/DDBJ whole genome shotgun (WGS) entry which is preliminary data.</text>
</comment>
<dbReference type="EMBL" id="JACPSX010000172">
    <property type="protein sequence ID" value="MBI3015170.1"/>
    <property type="molecule type" value="Genomic_DNA"/>
</dbReference>
<reference evidence="1" key="1">
    <citation type="submission" date="2020-07" db="EMBL/GenBank/DDBJ databases">
        <title>Huge and variable diversity of episymbiotic CPR bacteria and DPANN archaea in groundwater ecosystems.</title>
        <authorList>
            <person name="He C.Y."/>
            <person name="Keren R."/>
            <person name="Whittaker M."/>
            <person name="Farag I.F."/>
            <person name="Doudna J."/>
            <person name="Cate J.H.D."/>
            <person name="Banfield J.F."/>
        </authorList>
    </citation>
    <scope>NUCLEOTIDE SEQUENCE</scope>
    <source>
        <strain evidence="1">NC_groundwater_717_Ag_S-0.2um_59_8</strain>
    </source>
</reference>
<accession>A0A932GQL3</accession>